<evidence type="ECO:0000259" key="14">
    <source>
        <dbReference type="PROSITE" id="PS52039"/>
    </source>
</evidence>
<dbReference type="AlphaFoldDB" id="A0A2K8KMA2"/>
<dbReference type="GO" id="GO:0006265">
    <property type="term" value="P:DNA topological change"/>
    <property type="evidence" value="ECO:0007669"/>
    <property type="project" value="InterPro"/>
</dbReference>
<dbReference type="InterPro" id="IPR023406">
    <property type="entry name" value="Topo_IA_AS"/>
</dbReference>
<dbReference type="InterPro" id="IPR013824">
    <property type="entry name" value="Topo_IA_cen_sub1"/>
</dbReference>
<dbReference type="NCBIfam" id="TIGR01056">
    <property type="entry name" value="topB"/>
    <property type="match status" value="1"/>
</dbReference>
<dbReference type="FunFam" id="3.40.50.140:FF:000004">
    <property type="entry name" value="DNA topoisomerase 3"/>
    <property type="match status" value="1"/>
</dbReference>
<dbReference type="InterPro" id="IPR003602">
    <property type="entry name" value="Topo_IA_DNA-bd_dom"/>
</dbReference>
<dbReference type="RefSeq" id="WP_100256340.1">
    <property type="nucleotide sequence ID" value="NZ_CP011797.1"/>
</dbReference>
<dbReference type="Pfam" id="PF01751">
    <property type="entry name" value="Toprim"/>
    <property type="match status" value="1"/>
</dbReference>
<dbReference type="Proteomes" id="UP000229757">
    <property type="component" value="Chromosome"/>
</dbReference>
<dbReference type="PANTHER" id="PTHR11390">
    <property type="entry name" value="PROKARYOTIC DNA TOPOISOMERASE"/>
    <property type="match status" value="1"/>
</dbReference>
<evidence type="ECO:0000256" key="8">
    <source>
        <dbReference type="ARBA" id="ARBA00023235"/>
    </source>
</evidence>
<gene>
    <name evidence="15" type="ORF">REIFOR_00797</name>
</gene>
<dbReference type="CDD" id="cd00186">
    <property type="entry name" value="TOP1Ac"/>
    <property type="match status" value="1"/>
</dbReference>
<dbReference type="Pfam" id="PF01131">
    <property type="entry name" value="Topoisom_bac"/>
    <property type="match status" value="1"/>
</dbReference>
<evidence type="ECO:0000256" key="3">
    <source>
        <dbReference type="ARBA" id="ARBA00012891"/>
    </source>
</evidence>
<dbReference type="Gene3D" id="2.70.20.10">
    <property type="entry name" value="Topoisomerase I, domain 3"/>
    <property type="match status" value="1"/>
</dbReference>
<dbReference type="GO" id="GO:0003677">
    <property type="term" value="F:DNA binding"/>
    <property type="evidence" value="ECO:0007669"/>
    <property type="project" value="UniProtKB-KW"/>
</dbReference>
<dbReference type="OrthoDB" id="9803554at2"/>
<proteinExistence type="inferred from homology"/>
<feature type="domain" description="Topo IA-type catalytic" evidence="14">
    <location>
        <begin position="155"/>
        <end position="610"/>
    </location>
</feature>
<name>A0A2K8KMA2_9GAMM</name>
<dbReference type="EC" id="5.6.2.1" evidence="3"/>
<comment type="similarity">
    <text evidence="2">Belongs to the type IA topoisomerase family.</text>
</comment>
<dbReference type="InterPro" id="IPR006171">
    <property type="entry name" value="TOPRIM_dom"/>
</dbReference>
<protein>
    <recommendedName>
        <fullName evidence="3">DNA topoisomerase</fullName>
        <ecNumber evidence="3">5.6.2.1</ecNumber>
    </recommendedName>
    <alternativeName>
        <fullName evidence="12">Omega-protein</fullName>
    </alternativeName>
    <alternativeName>
        <fullName evidence="11">Relaxing enzyme</fullName>
    </alternativeName>
    <alternativeName>
        <fullName evidence="9">Swivelase</fullName>
    </alternativeName>
    <alternativeName>
        <fullName evidence="10">Untwisting enzyme</fullName>
    </alternativeName>
</protein>
<dbReference type="SMART" id="SM00493">
    <property type="entry name" value="TOPRIM"/>
    <property type="match status" value="1"/>
</dbReference>
<dbReference type="GO" id="GO:0043597">
    <property type="term" value="C:cytoplasmic replication fork"/>
    <property type="evidence" value="ECO:0007669"/>
    <property type="project" value="TreeGrafter"/>
</dbReference>
<dbReference type="InterPro" id="IPR013825">
    <property type="entry name" value="Topo_IA_cen_sub2"/>
</dbReference>
<dbReference type="PROSITE" id="PS52039">
    <property type="entry name" value="TOPO_IA_2"/>
    <property type="match status" value="1"/>
</dbReference>
<keyword evidence="16" id="KW-1185">Reference proteome</keyword>
<evidence type="ECO:0000256" key="6">
    <source>
        <dbReference type="ARBA" id="ARBA00023029"/>
    </source>
</evidence>
<dbReference type="EMBL" id="CP011797">
    <property type="protein sequence ID" value="ATX75965.1"/>
    <property type="molecule type" value="Genomic_DNA"/>
</dbReference>
<evidence type="ECO:0000256" key="5">
    <source>
        <dbReference type="ARBA" id="ARBA00022842"/>
    </source>
</evidence>
<evidence type="ECO:0000256" key="4">
    <source>
        <dbReference type="ARBA" id="ARBA00022723"/>
    </source>
</evidence>
<keyword evidence="4" id="KW-0479">Metal-binding</keyword>
<feature type="domain" description="Toprim" evidence="13">
    <location>
        <begin position="1"/>
        <end position="134"/>
    </location>
</feature>
<keyword evidence="6" id="KW-0799">Topoisomerase</keyword>
<dbReference type="PROSITE" id="PS00396">
    <property type="entry name" value="TOPO_IA_1"/>
    <property type="match status" value="1"/>
</dbReference>
<dbReference type="KEGG" id="rfo:REIFOR_00797"/>
<dbReference type="InterPro" id="IPR000380">
    <property type="entry name" value="Topo_IA"/>
</dbReference>
<evidence type="ECO:0000256" key="7">
    <source>
        <dbReference type="ARBA" id="ARBA00023125"/>
    </source>
</evidence>
<reference evidence="15 16" key="1">
    <citation type="journal article" date="2017" name="Environ. Microbiol.">
        <title>Genomic and physiological analyses of 'Reinekea forsetii' reveal a versatile opportunistic lifestyle during spring algae blooms.</title>
        <authorList>
            <person name="Avci B."/>
            <person name="Hahnke R.L."/>
            <person name="Chafee M."/>
            <person name="Fischer T."/>
            <person name="Gruber-Vodicka H."/>
            <person name="Tegetmeyer H.E."/>
            <person name="Harder J."/>
            <person name="Fuchs B.M."/>
            <person name="Amann R.I."/>
            <person name="Teeling H."/>
        </authorList>
    </citation>
    <scope>NUCLEOTIDE SEQUENCE [LARGE SCALE GENOMIC DNA]</scope>
    <source>
        <strain evidence="15 16">Hel1_31_D35</strain>
    </source>
</reference>
<evidence type="ECO:0000256" key="12">
    <source>
        <dbReference type="ARBA" id="ARBA00032877"/>
    </source>
</evidence>
<evidence type="ECO:0000313" key="15">
    <source>
        <dbReference type="EMBL" id="ATX75965.1"/>
    </source>
</evidence>
<dbReference type="Gene3D" id="3.40.50.140">
    <property type="match status" value="1"/>
</dbReference>
<evidence type="ECO:0000256" key="2">
    <source>
        <dbReference type="ARBA" id="ARBA00009446"/>
    </source>
</evidence>
<dbReference type="InterPro" id="IPR005738">
    <property type="entry name" value="TopoIII"/>
</dbReference>
<sequence length="642" mass="70037">MRLFIAEKPSLGRAIAEVLPKPLKKGEGFVTAANGDTVSWCIGHLLELQAPEAYNPAFKKWSHEHLPIIPEKWLLTPKRNTSKQLGVLRSLVKQASSLVHAGDPDREGQLLVDELINFLGVKGDKKAAVQRCLINDLNPAAVSQAVANLRRNQDFIPLSTSALARSRADWLYGINLTRAYTLQGQQVGYKGVLSVGRVQTPVLGLVVRRDLAIAAFVSHPFYEVWAQLATATGERFKAKWQPSAACQPYLDEQGRNLSRALADNVARRISGQTGTVSRLQREHKKQSAALPYSLSTLQIDASKAFGLSAQQTLDICQELYEKYQLITYPRSDCRFLPTEHHSQAATVVAAIEHNLGQLNGQAIATLPLNLQQKSRAWNDTKVSAHHAIIPTLKRHSGLSKAQGQVYGLVSRNYLIQFMAPYEFASTEVEVSIAAGSFIAKAIEPKVEGWKQLFPKRSAKAGDPAEDADQLLPNLTKGQLLSSLQADLLEKATSAPKPYSDATLLAAMTGIGAHVSDPAVRKILKDTDGLGTEATRAGIIELLFKRGFLLRQGKSIVATDTGRIFITALPDVATTPDMTAQWEAQLTAIAEGRGQYQALMDPLTEQLQAMTLASRSVVPTQLKGLGTAKVFGKKKRARKKTSA</sequence>
<dbReference type="SMART" id="SM00436">
    <property type="entry name" value="TOP1Bc"/>
    <property type="match status" value="1"/>
</dbReference>
<dbReference type="FunFam" id="1.10.290.10:FF:000004">
    <property type="entry name" value="DNA topoisomerase 3"/>
    <property type="match status" value="1"/>
</dbReference>
<comment type="catalytic activity">
    <reaction evidence="1">
        <text>ATP-independent breakage of single-stranded DNA, followed by passage and rejoining.</text>
        <dbReference type="EC" id="5.6.2.1"/>
    </reaction>
</comment>
<organism evidence="15 16">
    <name type="scientific">Reinekea forsetii</name>
    <dbReference type="NCBI Taxonomy" id="1336806"/>
    <lineage>
        <taxon>Bacteria</taxon>
        <taxon>Pseudomonadati</taxon>
        <taxon>Pseudomonadota</taxon>
        <taxon>Gammaproteobacteria</taxon>
        <taxon>Oceanospirillales</taxon>
        <taxon>Saccharospirillaceae</taxon>
        <taxon>Reinekea</taxon>
    </lineage>
</organism>
<dbReference type="InterPro" id="IPR023405">
    <property type="entry name" value="Topo_IA_core_domain"/>
</dbReference>
<keyword evidence="7" id="KW-0238">DNA-binding</keyword>
<accession>A0A2K8KMA2</accession>
<evidence type="ECO:0000259" key="13">
    <source>
        <dbReference type="PROSITE" id="PS50880"/>
    </source>
</evidence>
<dbReference type="GO" id="GO:0003917">
    <property type="term" value="F:DNA topoisomerase type I (single strand cut, ATP-independent) activity"/>
    <property type="evidence" value="ECO:0007669"/>
    <property type="project" value="UniProtKB-EC"/>
</dbReference>
<dbReference type="InterPro" id="IPR013826">
    <property type="entry name" value="Topo_IA_cen_sub3"/>
</dbReference>
<dbReference type="NCBIfam" id="NF005829">
    <property type="entry name" value="PRK07726.1"/>
    <property type="match status" value="1"/>
</dbReference>
<dbReference type="InterPro" id="IPR034144">
    <property type="entry name" value="TOPRIM_TopoIII"/>
</dbReference>
<dbReference type="CDD" id="cd03362">
    <property type="entry name" value="TOPRIM_TopoIA_TopoIII"/>
    <property type="match status" value="1"/>
</dbReference>
<dbReference type="GO" id="GO:0006310">
    <property type="term" value="P:DNA recombination"/>
    <property type="evidence" value="ECO:0007669"/>
    <property type="project" value="TreeGrafter"/>
</dbReference>
<dbReference type="GO" id="GO:0046872">
    <property type="term" value="F:metal ion binding"/>
    <property type="evidence" value="ECO:0007669"/>
    <property type="project" value="UniProtKB-KW"/>
</dbReference>
<dbReference type="GO" id="GO:0006281">
    <property type="term" value="P:DNA repair"/>
    <property type="evidence" value="ECO:0007669"/>
    <property type="project" value="TreeGrafter"/>
</dbReference>
<dbReference type="InterPro" id="IPR003601">
    <property type="entry name" value="Topo_IA_2"/>
</dbReference>
<keyword evidence="8 15" id="KW-0413">Isomerase</keyword>
<dbReference type="InterPro" id="IPR013497">
    <property type="entry name" value="Topo_IA_cen"/>
</dbReference>
<evidence type="ECO:0000313" key="16">
    <source>
        <dbReference type="Proteomes" id="UP000229757"/>
    </source>
</evidence>
<dbReference type="SMART" id="SM00437">
    <property type="entry name" value="TOP1Ac"/>
    <property type="match status" value="1"/>
</dbReference>
<dbReference type="PROSITE" id="PS50880">
    <property type="entry name" value="TOPRIM"/>
    <property type="match status" value="1"/>
</dbReference>
<dbReference type="PANTHER" id="PTHR11390:SF21">
    <property type="entry name" value="DNA TOPOISOMERASE 3-ALPHA"/>
    <property type="match status" value="1"/>
</dbReference>
<dbReference type="PRINTS" id="PR00417">
    <property type="entry name" value="PRTPISMRASEI"/>
</dbReference>
<dbReference type="Gene3D" id="1.10.460.10">
    <property type="entry name" value="Topoisomerase I, domain 2"/>
    <property type="match status" value="1"/>
</dbReference>
<dbReference type="SUPFAM" id="SSF56712">
    <property type="entry name" value="Prokaryotic type I DNA topoisomerase"/>
    <property type="match status" value="1"/>
</dbReference>
<evidence type="ECO:0000256" key="10">
    <source>
        <dbReference type="ARBA" id="ARBA00031985"/>
    </source>
</evidence>
<evidence type="ECO:0000256" key="9">
    <source>
        <dbReference type="ARBA" id="ARBA00030003"/>
    </source>
</evidence>
<evidence type="ECO:0000256" key="11">
    <source>
        <dbReference type="ARBA" id="ARBA00032235"/>
    </source>
</evidence>
<dbReference type="Gene3D" id="1.10.290.10">
    <property type="entry name" value="Topoisomerase I, domain 4"/>
    <property type="match status" value="1"/>
</dbReference>
<evidence type="ECO:0000256" key="1">
    <source>
        <dbReference type="ARBA" id="ARBA00000213"/>
    </source>
</evidence>
<keyword evidence="5" id="KW-0460">Magnesium</keyword>